<reference evidence="2 3" key="1">
    <citation type="submission" date="2019-08" db="EMBL/GenBank/DDBJ databases">
        <title>The genome of the soybean aphid Biotype 1, its phylome, world population structure and adaptation to the North American continent.</title>
        <authorList>
            <person name="Giordano R."/>
            <person name="Donthu R.K."/>
            <person name="Hernandez A.G."/>
            <person name="Wright C.L."/>
            <person name="Zimin A.V."/>
        </authorList>
    </citation>
    <scope>NUCLEOTIDE SEQUENCE [LARGE SCALE GENOMIC DNA]</scope>
    <source>
        <tissue evidence="2">Whole aphids</tissue>
    </source>
</reference>
<keyword evidence="1" id="KW-0472">Membrane</keyword>
<protein>
    <submittedName>
        <fullName evidence="2">Uncharacterized protein</fullName>
    </submittedName>
</protein>
<proteinExistence type="predicted"/>
<accession>A0A6G0T6Z3</accession>
<evidence type="ECO:0000313" key="3">
    <source>
        <dbReference type="Proteomes" id="UP000475862"/>
    </source>
</evidence>
<dbReference type="Proteomes" id="UP000475862">
    <property type="component" value="Unassembled WGS sequence"/>
</dbReference>
<feature type="transmembrane region" description="Helical" evidence="1">
    <location>
        <begin position="15"/>
        <end position="41"/>
    </location>
</feature>
<sequence>MLLINTVTHWFGPSWFILLYKFLTTLVSTIAGIEVWFTICIKYNVLVLRARDKHSNKKFFIIQLFYDSTLVKRNRSQTESCLLKYFSAFLQKSCNSETVILYCIMRLGWAHCLTKTKEMNMFSESPRIKHIGWVALKINSNMINFEIVHDRPVDRNRLFGRPCFIIPLTLTFGENFKSDASCTYLELVKNSKMECLNPQPTIIQVSKLAAKCKHYFFNYSGIESLIEDFIIFHPLKQENKNIVQIRYVLVRYENYYFRILCLNTLQVITR</sequence>
<keyword evidence="1" id="KW-1133">Transmembrane helix</keyword>
<comment type="caution">
    <text evidence="2">The sequence shown here is derived from an EMBL/GenBank/DDBJ whole genome shotgun (WGS) entry which is preliminary data.</text>
</comment>
<keyword evidence="3" id="KW-1185">Reference proteome</keyword>
<name>A0A6G0T6Z3_APHGL</name>
<dbReference type="EMBL" id="VYZN01000054">
    <property type="protein sequence ID" value="KAE9527028.1"/>
    <property type="molecule type" value="Genomic_DNA"/>
</dbReference>
<evidence type="ECO:0000256" key="1">
    <source>
        <dbReference type="SAM" id="Phobius"/>
    </source>
</evidence>
<keyword evidence="1" id="KW-0812">Transmembrane</keyword>
<organism evidence="2 3">
    <name type="scientific">Aphis glycines</name>
    <name type="common">Soybean aphid</name>
    <dbReference type="NCBI Taxonomy" id="307491"/>
    <lineage>
        <taxon>Eukaryota</taxon>
        <taxon>Metazoa</taxon>
        <taxon>Ecdysozoa</taxon>
        <taxon>Arthropoda</taxon>
        <taxon>Hexapoda</taxon>
        <taxon>Insecta</taxon>
        <taxon>Pterygota</taxon>
        <taxon>Neoptera</taxon>
        <taxon>Paraneoptera</taxon>
        <taxon>Hemiptera</taxon>
        <taxon>Sternorrhyncha</taxon>
        <taxon>Aphidomorpha</taxon>
        <taxon>Aphidoidea</taxon>
        <taxon>Aphididae</taxon>
        <taxon>Aphidini</taxon>
        <taxon>Aphis</taxon>
        <taxon>Aphis</taxon>
    </lineage>
</organism>
<gene>
    <name evidence="2" type="ORF">AGLY_013676</name>
</gene>
<dbReference type="AlphaFoldDB" id="A0A6G0T6Z3"/>
<evidence type="ECO:0000313" key="2">
    <source>
        <dbReference type="EMBL" id="KAE9527028.1"/>
    </source>
</evidence>